<evidence type="ECO:0000259" key="7">
    <source>
        <dbReference type="PROSITE" id="PS50979"/>
    </source>
</evidence>
<evidence type="ECO:0000256" key="4">
    <source>
        <dbReference type="ARBA" id="ARBA00023267"/>
    </source>
</evidence>
<evidence type="ECO:0000313" key="8">
    <source>
        <dbReference type="EMBL" id="CAF1403502.1"/>
    </source>
</evidence>
<dbReference type="Proteomes" id="UP000663828">
    <property type="component" value="Unassembled WGS sequence"/>
</dbReference>
<dbReference type="PANTHER" id="PTHR18866:SF128">
    <property type="entry name" value="UREA AMIDOLYASE"/>
    <property type="match status" value="1"/>
</dbReference>
<evidence type="ECO:0000313" key="9">
    <source>
        <dbReference type="EMBL" id="CAF1580773.1"/>
    </source>
</evidence>
<feature type="domain" description="Biotin carboxylation" evidence="7">
    <location>
        <begin position="1"/>
        <end position="299"/>
    </location>
</feature>
<dbReference type="SUPFAM" id="SSF51246">
    <property type="entry name" value="Rudiment single hybrid motif"/>
    <property type="match status" value="1"/>
</dbReference>
<dbReference type="InterPro" id="IPR005482">
    <property type="entry name" value="Biotin_COase_C"/>
</dbReference>
<dbReference type="Gene3D" id="3.30.470.20">
    <property type="entry name" value="ATP-grasp fold, B domain"/>
    <property type="match status" value="2"/>
</dbReference>
<dbReference type="PANTHER" id="PTHR18866">
    <property type="entry name" value="CARBOXYLASE:PYRUVATE/ACETYL-COA/PROPIONYL-COA CARBOXYLASE"/>
    <property type="match status" value="1"/>
</dbReference>
<dbReference type="SUPFAM" id="SSF56059">
    <property type="entry name" value="Glutathione synthetase ATP-binding domain-like"/>
    <property type="match status" value="1"/>
</dbReference>
<organism evidence="9 10">
    <name type="scientific">Adineta ricciae</name>
    <name type="common">Rotifer</name>
    <dbReference type="NCBI Taxonomy" id="249248"/>
    <lineage>
        <taxon>Eukaryota</taxon>
        <taxon>Metazoa</taxon>
        <taxon>Spiralia</taxon>
        <taxon>Gnathifera</taxon>
        <taxon>Rotifera</taxon>
        <taxon>Eurotatoria</taxon>
        <taxon>Bdelloidea</taxon>
        <taxon>Adinetida</taxon>
        <taxon>Adinetidae</taxon>
        <taxon>Adineta</taxon>
    </lineage>
</organism>
<keyword evidence="2 5" id="KW-0547">Nucleotide-binding</keyword>
<keyword evidence="3 5" id="KW-0067">ATP-binding</keyword>
<accession>A0A815Z6D2</accession>
<evidence type="ECO:0000256" key="1">
    <source>
        <dbReference type="ARBA" id="ARBA00022598"/>
    </source>
</evidence>
<dbReference type="Pfam" id="PF02786">
    <property type="entry name" value="CPSase_L_D2"/>
    <property type="match status" value="1"/>
</dbReference>
<dbReference type="EMBL" id="CAJNOR010005948">
    <property type="protein sequence ID" value="CAF1580773.1"/>
    <property type="molecule type" value="Genomic_DNA"/>
</dbReference>
<evidence type="ECO:0000313" key="10">
    <source>
        <dbReference type="Proteomes" id="UP000663828"/>
    </source>
</evidence>
<keyword evidence="1" id="KW-0436">Ligase</keyword>
<sequence length="350" mass="40216">MCEVNLPVLPRSDLLIDIEDAKREALRVGYPVMLKSTAGSGGKGMCQCLNEKDLENLYEKFQRSAQKYLINDGLYLERYVENGRHIEIEIFGDGKGFIVSFAERDCSLQRRNQKILEESPAMNLSEQIRCAMRNFAVQLTSFVHYRSVGTVEIIYGIDLVEWMVKLAFSEQIDEIYQLSKPFGHAVELRLCSENPLNDFCPSVGKISEVEFPKTTEDIRIDTWICSGIEICPFYDSLLAKIIVHGENRQETITKLSFVLQQINLWGIETNLHFLRQLISSELFFNEQNISLQFLTKLFHYEPKGIEIIRSGTFTAIQDYPGRIGFWNIEISPSGPMNHFAFTRKELLDAN</sequence>
<name>A0A815Z6D2_ADIRI</name>
<dbReference type="Pfam" id="PF02785">
    <property type="entry name" value="Biotin_carb_C"/>
    <property type="match status" value="1"/>
</dbReference>
<dbReference type="EMBL" id="CAJNOJ010000331">
    <property type="protein sequence ID" value="CAF1403502.1"/>
    <property type="molecule type" value="Genomic_DNA"/>
</dbReference>
<evidence type="ECO:0000256" key="5">
    <source>
        <dbReference type="PROSITE-ProRule" id="PRU00409"/>
    </source>
</evidence>
<proteinExistence type="predicted"/>
<dbReference type="InterPro" id="IPR050856">
    <property type="entry name" value="Biotin_carboxylase_complex"/>
</dbReference>
<dbReference type="PROSITE" id="PS50975">
    <property type="entry name" value="ATP_GRASP"/>
    <property type="match status" value="1"/>
</dbReference>
<protein>
    <submittedName>
        <fullName evidence="9">Uncharacterized protein</fullName>
    </submittedName>
</protein>
<dbReference type="OrthoDB" id="196847at2759"/>
<feature type="domain" description="ATP-grasp" evidence="6">
    <location>
        <begin position="1"/>
        <end position="204"/>
    </location>
</feature>
<dbReference type="GO" id="GO:0005524">
    <property type="term" value="F:ATP binding"/>
    <property type="evidence" value="ECO:0007669"/>
    <property type="project" value="UniProtKB-UniRule"/>
</dbReference>
<evidence type="ECO:0000259" key="6">
    <source>
        <dbReference type="PROSITE" id="PS50975"/>
    </source>
</evidence>
<evidence type="ECO:0000256" key="3">
    <source>
        <dbReference type="ARBA" id="ARBA00022840"/>
    </source>
</evidence>
<dbReference type="GO" id="GO:0016874">
    <property type="term" value="F:ligase activity"/>
    <property type="evidence" value="ECO:0007669"/>
    <property type="project" value="UniProtKB-KW"/>
</dbReference>
<dbReference type="SMART" id="SM00878">
    <property type="entry name" value="Biotin_carb_C"/>
    <property type="match status" value="1"/>
</dbReference>
<gene>
    <name evidence="8" type="ORF">EDS130_LOCUS36183</name>
    <name evidence="9" type="ORF">XAT740_LOCUS45483</name>
</gene>
<dbReference type="InterPro" id="IPR005479">
    <property type="entry name" value="CPAse_ATP-bd"/>
</dbReference>
<dbReference type="Proteomes" id="UP000663852">
    <property type="component" value="Unassembled WGS sequence"/>
</dbReference>
<reference evidence="9" key="1">
    <citation type="submission" date="2021-02" db="EMBL/GenBank/DDBJ databases">
        <authorList>
            <person name="Nowell W R."/>
        </authorList>
    </citation>
    <scope>NUCLEOTIDE SEQUENCE</scope>
</reference>
<dbReference type="AlphaFoldDB" id="A0A815Z6D2"/>
<dbReference type="PROSITE" id="PS50979">
    <property type="entry name" value="BC"/>
    <property type="match status" value="1"/>
</dbReference>
<dbReference type="InterPro" id="IPR011761">
    <property type="entry name" value="ATP-grasp"/>
</dbReference>
<dbReference type="PROSITE" id="PS00866">
    <property type="entry name" value="CPSASE_1"/>
    <property type="match status" value="1"/>
</dbReference>
<dbReference type="InterPro" id="IPR011764">
    <property type="entry name" value="Biotin_carboxylation_dom"/>
</dbReference>
<evidence type="ECO:0000256" key="2">
    <source>
        <dbReference type="ARBA" id="ARBA00022741"/>
    </source>
</evidence>
<keyword evidence="10" id="KW-1185">Reference proteome</keyword>
<keyword evidence="4" id="KW-0092">Biotin</keyword>
<dbReference type="InterPro" id="IPR011054">
    <property type="entry name" value="Rudment_hybrid_motif"/>
</dbReference>
<dbReference type="GO" id="GO:0046872">
    <property type="term" value="F:metal ion binding"/>
    <property type="evidence" value="ECO:0007669"/>
    <property type="project" value="InterPro"/>
</dbReference>
<comment type="caution">
    <text evidence="9">The sequence shown here is derived from an EMBL/GenBank/DDBJ whole genome shotgun (WGS) entry which is preliminary data.</text>
</comment>